<reference evidence="2 3" key="1">
    <citation type="submission" date="2015-01" db="EMBL/GenBank/DDBJ databases">
        <title>Genome Assembly of Bacillus badius MTCC 1458.</title>
        <authorList>
            <person name="Verma A."/>
            <person name="Khatri I."/>
            <person name="Mual P."/>
            <person name="Subramanian S."/>
            <person name="Krishnamurthi S."/>
        </authorList>
    </citation>
    <scope>NUCLEOTIDE SEQUENCE [LARGE SCALE GENOMIC DNA]</scope>
    <source>
        <strain evidence="2 3">MTCC 1458</strain>
    </source>
</reference>
<evidence type="ECO:0000256" key="1">
    <source>
        <dbReference type="SAM" id="MobiDB-lite"/>
    </source>
</evidence>
<organism evidence="2 3">
    <name type="scientific">Bacillus badius</name>
    <dbReference type="NCBI Taxonomy" id="1455"/>
    <lineage>
        <taxon>Bacteria</taxon>
        <taxon>Bacillati</taxon>
        <taxon>Bacillota</taxon>
        <taxon>Bacilli</taxon>
        <taxon>Bacillales</taxon>
        <taxon>Bacillaceae</taxon>
        <taxon>Pseudobacillus</taxon>
    </lineage>
</organism>
<gene>
    <name evidence="2" type="ORF">SD77_1777</name>
</gene>
<dbReference type="RefSeq" id="WP_156136662.1">
    <property type="nucleotide sequence ID" value="NZ_JARTHD010000019.1"/>
</dbReference>
<evidence type="ECO:0000313" key="2">
    <source>
        <dbReference type="EMBL" id="KIL77172.1"/>
    </source>
</evidence>
<protein>
    <submittedName>
        <fullName evidence="2">Uncharacterized protein</fullName>
    </submittedName>
</protein>
<dbReference type="Proteomes" id="UP000031982">
    <property type="component" value="Unassembled WGS sequence"/>
</dbReference>
<feature type="compositionally biased region" description="Basic and acidic residues" evidence="1">
    <location>
        <begin position="1"/>
        <end position="22"/>
    </location>
</feature>
<proteinExistence type="predicted"/>
<sequence length="48" mass="5085">MKAEQEKLSSKLKVAEQQKPEPEENELSAFAAHPDTDSAGAGGMVSPD</sequence>
<feature type="region of interest" description="Disordered" evidence="1">
    <location>
        <begin position="1"/>
        <end position="48"/>
    </location>
</feature>
<accession>A0ABR5AQZ7</accession>
<comment type="caution">
    <text evidence="2">The sequence shown here is derived from an EMBL/GenBank/DDBJ whole genome shotgun (WGS) entry which is preliminary data.</text>
</comment>
<dbReference type="EMBL" id="JXLP01000017">
    <property type="protein sequence ID" value="KIL77172.1"/>
    <property type="molecule type" value="Genomic_DNA"/>
</dbReference>
<evidence type="ECO:0000313" key="3">
    <source>
        <dbReference type="Proteomes" id="UP000031982"/>
    </source>
</evidence>
<name>A0ABR5AQZ7_BACBA</name>
<keyword evidence="3" id="KW-1185">Reference proteome</keyword>